<feature type="region of interest" description="Disordered" evidence="1">
    <location>
        <begin position="643"/>
        <end position="676"/>
    </location>
</feature>
<evidence type="ECO:0000313" key="3">
    <source>
        <dbReference type="EMBL" id="EDR13222.1"/>
    </source>
</evidence>
<accession>B0CXA6</accession>
<feature type="region of interest" description="Disordered" evidence="1">
    <location>
        <begin position="468"/>
        <end position="494"/>
    </location>
</feature>
<feature type="compositionally biased region" description="Basic and acidic residues" evidence="1">
    <location>
        <begin position="654"/>
        <end position="676"/>
    </location>
</feature>
<dbReference type="InterPro" id="IPR029058">
    <property type="entry name" value="AB_hydrolase_fold"/>
</dbReference>
<evidence type="ECO:0000256" key="1">
    <source>
        <dbReference type="SAM" id="MobiDB-lite"/>
    </source>
</evidence>
<feature type="signal peptide" evidence="2">
    <location>
        <begin position="1"/>
        <end position="23"/>
    </location>
</feature>
<dbReference type="EMBL" id="DS547093">
    <property type="protein sequence ID" value="EDR13222.1"/>
    <property type="molecule type" value="Genomic_DNA"/>
</dbReference>
<keyword evidence="2" id="KW-0732">Signal</keyword>
<reference evidence="3 4" key="1">
    <citation type="journal article" date="2008" name="Nature">
        <title>The genome of Laccaria bicolor provides insights into mycorrhizal symbiosis.</title>
        <authorList>
            <person name="Martin F."/>
            <person name="Aerts A."/>
            <person name="Ahren D."/>
            <person name="Brun A."/>
            <person name="Danchin E.G.J."/>
            <person name="Duchaussoy F."/>
            <person name="Gibon J."/>
            <person name="Kohler A."/>
            <person name="Lindquist E."/>
            <person name="Pereda V."/>
            <person name="Salamov A."/>
            <person name="Shapiro H.J."/>
            <person name="Wuyts J."/>
            <person name="Blaudez D."/>
            <person name="Buee M."/>
            <person name="Brokstein P."/>
            <person name="Canbaeck B."/>
            <person name="Cohen D."/>
            <person name="Courty P.E."/>
            <person name="Coutinho P.M."/>
            <person name="Delaruelle C."/>
            <person name="Detter J.C."/>
            <person name="Deveau A."/>
            <person name="DiFazio S."/>
            <person name="Duplessis S."/>
            <person name="Fraissinet-Tachet L."/>
            <person name="Lucic E."/>
            <person name="Frey-Klett P."/>
            <person name="Fourrey C."/>
            <person name="Feussner I."/>
            <person name="Gay G."/>
            <person name="Grimwood J."/>
            <person name="Hoegger P.J."/>
            <person name="Jain P."/>
            <person name="Kilaru S."/>
            <person name="Labbe J."/>
            <person name="Lin Y.C."/>
            <person name="Legue V."/>
            <person name="Le Tacon F."/>
            <person name="Marmeisse R."/>
            <person name="Melayah D."/>
            <person name="Montanini B."/>
            <person name="Muratet M."/>
            <person name="Nehls U."/>
            <person name="Niculita-Hirzel H."/>
            <person name="Oudot-Le Secq M.P."/>
            <person name="Peter M."/>
            <person name="Quesneville H."/>
            <person name="Rajashekar B."/>
            <person name="Reich M."/>
            <person name="Rouhier N."/>
            <person name="Schmutz J."/>
            <person name="Yin T."/>
            <person name="Chalot M."/>
            <person name="Henrissat B."/>
            <person name="Kuees U."/>
            <person name="Lucas S."/>
            <person name="Van de Peer Y."/>
            <person name="Podila G.K."/>
            <person name="Polle A."/>
            <person name="Pukkila P.J."/>
            <person name="Richardson P.M."/>
            <person name="Rouze P."/>
            <person name="Sanders I.R."/>
            <person name="Stajich J.E."/>
            <person name="Tunlid A."/>
            <person name="Tuskan G."/>
            <person name="Grigoriev I.V."/>
        </authorList>
    </citation>
    <scope>NUCLEOTIDE SEQUENCE [LARGE SCALE GENOMIC DNA]</scope>
    <source>
        <strain evidence="4">S238N-H82 / ATCC MYA-4686</strain>
    </source>
</reference>
<dbReference type="Proteomes" id="UP000001194">
    <property type="component" value="Unassembled WGS sequence"/>
</dbReference>
<dbReference type="KEGG" id="lbc:LACBIDRAFT_292453"/>
<feature type="region of interest" description="Disordered" evidence="1">
    <location>
        <begin position="68"/>
        <end position="110"/>
    </location>
</feature>
<dbReference type="GeneID" id="6071413"/>
<organism evidence="4">
    <name type="scientific">Laccaria bicolor (strain S238N-H82 / ATCC MYA-4686)</name>
    <name type="common">Bicoloured deceiver</name>
    <name type="synonym">Laccaria laccata var. bicolor</name>
    <dbReference type="NCBI Taxonomy" id="486041"/>
    <lineage>
        <taxon>Eukaryota</taxon>
        <taxon>Fungi</taxon>
        <taxon>Dikarya</taxon>
        <taxon>Basidiomycota</taxon>
        <taxon>Agaricomycotina</taxon>
        <taxon>Agaricomycetes</taxon>
        <taxon>Agaricomycetidae</taxon>
        <taxon>Agaricales</taxon>
        <taxon>Agaricineae</taxon>
        <taxon>Hydnangiaceae</taxon>
        <taxon>Laccaria</taxon>
    </lineage>
</organism>
<feature type="compositionally biased region" description="Pro residues" evidence="1">
    <location>
        <begin position="283"/>
        <end position="295"/>
    </location>
</feature>
<dbReference type="PANTHER" id="PTHR11440">
    <property type="entry name" value="LECITHIN-CHOLESTEROL ACYLTRANSFERASE-RELATED"/>
    <property type="match status" value="1"/>
</dbReference>
<dbReference type="InParanoid" id="B0CXA6"/>
<dbReference type="Gene3D" id="3.40.50.1820">
    <property type="entry name" value="alpha/beta hydrolase"/>
    <property type="match status" value="1"/>
</dbReference>
<evidence type="ECO:0000313" key="4">
    <source>
        <dbReference type="Proteomes" id="UP000001194"/>
    </source>
</evidence>
<feature type="compositionally biased region" description="Low complexity" evidence="1">
    <location>
        <begin position="296"/>
        <end position="305"/>
    </location>
</feature>
<proteinExistence type="predicted"/>
<feature type="compositionally biased region" description="Pro residues" evidence="1">
    <location>
        <begin position="74"/>
        <end position="97"/>
    </location>
</feature>
<protein>
    <submittedName>
        <fullName evidence="3">Predicted protein</fullName>
    </submittedName>
</protein>
<dbReference type="AlphaFoldDB" id="B0CXA6"/>
<keyword evidence="4" id="KW-1185">Reference proteome</keyword>
<dbReference type="SUPFAM" id="SSF53474">
    <property type="entry name" value="alpha/beta-Hydrolases"/>
    <property type="match status" value="1"/>
</dbReference>
<feature type="region of interest" description="Disordered" evidence="1">
    <location>
        <begin position="518"/>
        <end position="569"/>
    </location>
</feature>
<dbReference type="OrthoDB" id="5592486at2759"/>
<name>B0CXA6_LACBS</name>
<feature type="chain" id="PRO_5002747002" evidence="2">
    <location>
        <begin position="24"/>
        <end position="699"/>
    </location>
</feature>
<feature type="compositionally biased region" description="Basic and acidic residues" evidence="1">
    <location>
        <begin position="559"/>
        <end position="569"/>
    </location>
</feature>
<feature type="region of interest" description="Disordered" evidence="1">
    <location>
        <begin position="273"/>
        <end position="305"/>
    </location>
</feature>
<gene>
    <name evidence="3" type="ORF">LACBIDRAFT_292453</name>
</gene>
<dbReference type="HOGENOM" id="CLU_015536_1_0_1"/>
<evidence type="ECO:0000256" key="2">
    <source>
        <dbReference type="SAM" id="SignalP"/>
    </source>
</evidence>
<dbReference type="RefSeq" id="XP_001875720.1">
    <property type="nucleotide sequence ID" value="XM_001875685.1"/>
</dbReference>
<dbReference type="STRING" id="486041.B0CXA6"/>
<sequence length="699" mass="76062">MNSVYFPVHVVVLLKRLVNVVSTLSISNQYLVHKHPTDNDRAAQKANAISVPWITNDWNWSSVFFSPDLEEPQPSQPPPPPNINLPPRSDPPSPQKDPLPESESEKPNALPPDIIHQLLVNPALYDPLRTPRYPIVLCHGLYGFDSRGPSNFPSMRMHYWTNVLRILRGTVGAEVIVTSVPGTGSISSRAEKLDSQLQSHARGRGVNFLAHSMGGLDCRHLISRIRPAEYAPLSLTSISTPHRGSPFMDWCAENIGIGKLRQQECEHAKNASPFDEYDHYSTPSPPPPTPPPPPTSNSSSSSSSSSFTLSLSSLPSSFTTLLLSIVDSPAYSNLTSSYLNDVFNPNTPDDPNVKYFSVAGRMPDVNIWHPFWLPKMVLDGVEEKERSRLKKKEEESDNDTEKKETALWANEREWGNDGLVTVQSAKWGEFLGIKEGCDHWEMRGARGIEFGVDLPALPVIGLGGGNANSNSSSNSGLSGSSPTSSSSSSSAYSPGDGWGFRDWGRFVGAWKKEEKKRNDAAAAASAKSAPLEKEEGKMPSAVPMGNNKGMQGSQVDAAAPRDDEGVRSSTDKLSSVFDWLIDQIPAPQLLVGGKPSKNGGTTTTAKTVQSKVVEVEKDSSGNESTTTTTRVLAERMVVHTVAGSANGNGTTGKGGERPSEMKKRMDKEGLGRKKNELASKADLERFYVALSRKMYDEGL</sequence>
<feature type="compositionally biased region" description="Low complexity" evidence="1">
    <location>
        <begin position="520"/>
        <end position="529"/>
    </location>
</feature>